<dbReference type="RefSeq" id="WP_377337393.1">
    <property type="nucleotide sequence ID" value="NZ_JBHLUE010000005.1"/>
</dbReference>
<evidence type="ECO:0000256" key="1">
    <source>
        <dbReference type="ARBA" id="ARBA00023015"/>
    </source>
</evidence>
<dbReference type="InterPro" id="IPR023187">
    <property type="entry name" value="Tscrpt_reg_MarR-type_CS"/>
</dbReference>
<name>A0ABV6NWF8_9ACTN</name>
<dbReference type="InterPro" id="IPR052526">
    <property type="entry name" value="HTH-type_Bedaq_tolerance"/>
</dbReference>
<dbReference type="PROSITE" id="PS50995">
    <property type="entry name" value="HTH_MARR_2"/>
    <property type="match status" value="1"/>
</dbReference>
<evidence type="ECO:0000313" key="6">
    <source>
        <dbReference type="Proteomes" id="UP001589894"/>
    </source>
</evidence>
<evidence type="ECO:0000256" key="3">
    <source>
        <dbReference type="ARBA" id="ARBA00023163"/>
    </source>
</evidence>
<dbReference type="InterPro" id="IPR036390">
    <property type="entry name" value="WH_DNA-bd_sf"/>
</dbReference>
<dbReference type="SMART" id="SM00347">
    <property type="entry name" value="HTH_MARR"/>
    <property type="match status" value="1"/>
</dbReference>
<organism evidence="5 6">
    <name type="scientific">Plantactinospora siamensis</name>
    <dbReference type="NCBI Taxonomy" id="555372"/>
    <lineage>
        <taxon>Bacteria</taxon>
        <taxon>Bacillati</taxon>
        <taxon>Actinomycetota</taxon>
        <taxon>Actinomycetes</taxon>
        <taxon>Micromonosporales</taxon>
        <taxon>Micromonosporaceae</taxon>
        <taxon>Plantactinospora</taxon>
    </lineage>
</organism>
<dbReference type="Pfam" id="PF01047">
    <property type="entry name" value="MarR"/>
    <property type="match status" value="1"/>
</dbReference>
<dbReference type="SUPFAM" id="SSF46785">
    <property type="entry name" value="Winged helix' DNA-binding domain"/>
    <property type="match status" value="1"/>
</dbReference>
<dbReference type="InterPro" id="IPR036388">
    <property type="entry name" value="WH-like_DNA-bd_sf"/>
</dbReference>
<comment type="caution">
    <text evidence="5">The sequence shown here is derived from an EMBL/GenBank/DDBJ whole genome shotgun (WGS) entry which is preliminary data.</text>
</comment>
<keyword evidence="2" id="KW-0238">DNA-binding</keyword>
<proteinExistence type="predicted"/>
<evidence type="ECO:0000256" key="2">
    <source>
        <dbReference type="ARBA" id="ARBA00023125"/>
    </source>
</evidence>
<keyword evidence="3" id="KW-0804">Transcription</keyword>
<sequence>MSDEELPGQLRLAVGRLSRRLRQMVAAQQDHDGISFIETAVLTRLERDGPSSPGALAGSERVTSQAIAGVVTQLEGRGLVRRSPDPTDGRRVIVAITDTGRSALNDRQELIVRRLQTALSTEFTPAERKRLAAAVPLLERLAGSL</sequence>
<dbReference type="PROSITE" id="PS01117">
    <property type="entry name" value="HTH_MARR_1"/>
    <property type="match status" value="1"/>
</dbReference>
<evidence type="ECO:0000259" key="4">
    <source>
        <dbReference type="PROSITE" id="PS50995"/>
    </source>
</evidence>
<gene>
    <name evidence="5" type="ORF">ACFFHU_09610</name>
</gene>
<dbReference type="InterPro" id="IPR000835">
    <property type="entry name" value="HTH_MarR-typ"/>
</dbReference>
<dbReference type="PANTHER" id="PTHR39515">
    <property type="entry name" value="CONSERVED PROTEIN"/>
    <property type="match status" value="1"/>
</dbReference>
<feature type="domain" description="HTH marR-type" evidence="4">
    <location>
        <begin position="7"/>
        <end position="143"/>
    </location>
</feature>
<accession>A0ABV6NWF8</accession>
<evidence type="ECO:0000313" key="5">
    <source>
        <dbReference type="EMBL" id="MFC0564393.1"/>
    </source>
</evidence>
<keyword evidence="6" id="KW-1185">Reference proteome</keyword>
<dbReference type="PANTHER" id="PTHR39515:SF2">
    <property type="entry name" value="HTH-TYPE TRANSCRIPTIONAL REGULATOR RV0880"/>
    <property type="match status" value="1"/>
</dbReference>
<reference evidence="5 6" key="1">
    <citation type="submission" date="2024-09" db="EMBL/GenBank/DDBJ databases">
        <authorList>
            <person name="Sun Q."/>
            <person name="Mori K."/>
        </authorList>
    </citation>
    <scope>NUCLEOTIDE SEQUENCE [LARGE SCALE GENOMIC DNA]</scope>
    <source>
        <strain evidence="5 6">TBRC 2205</strain>
    </source>
</reference>
<dbReference type="EMBL" id="JBHLUE010000005">
    <property type="protein sequence ID" value="MFC0564393.1"/>
    <property type="molecule type" value="Genomic_DNA"/>
</dbReference>
<protein>
    <submittedName>
        <fullName evidence="5">MarR family winged helix-turn-helix transcriptional regulator</fullName>
    </submittedName>
</protein>
<dbReference type="Gene3D" id="1.10.10.10">
    <property type="entry name" value="Winged helix-like DNA-binding domain superfamily/Winged helix DNA-binding domain"/>
    <property type="match status" value="1"/>
</dbReference>
<keyword evidence="1" id="KW-0805">Transcription regulation</keyword>
<dbReference type="Proteomes" id="UP001589894">
    <property type="component" value="Unassembled WGS sequence"/>
</dbReference>